<proteinExistence type="inferred from homology"/>
<dbReference type="Proteomes" id="UP000598633">
    <property type="component" value="Unassembled WGS sequence"/>
</dbReference>
<dbReference type="InterPro" id="IPR026669">
    <property type="entry name" value="Arsenite_MeTrfase-like"/>
</dbReference>
<feature type="domain" description="Methyltransferase" evidence="9">
    <location>
        <begin position="84"/>
        <end position="230"/>
    </location>
</feature>
<comment type="similarity">
    <text evidence="3">Belongs to the methyltransferase superfamily. Arsenite methyltransferase family.</text>
</comment>
<dbReference type="PANTHER" id="PTHR43675:SF8">
    <property type="entry name" value="ARSENITE METHYLTRANSFERASE"/>
    <property type="match status" value="1"/>
</dbReference>
<organism evidence="10 11">
    <name type="scientific">Candidatus Sulfomarinibacter kjeldsenii</name>
    <dbReference type="NCBI Taxonomy" id="2885994"/>
    <lineage>
        <taxon>Bacteria</taxon>
        <taxon>Pseudomonadati</taxon>
        <taxon>Acidobacteriota</taxon>
        <taxon>Thermoanaerobaculia</taxon>
        <taxon>Thermoanaerobaculales</taxon>
        <taxon>Candidatus Sulfomarinibacteraceae</taxon>
        <taxon>Candidatus Sulfomarinibacter</taxon>
    </lineage>
</organism>
<evidence type="ECO:0000256" key="6">
    <source>
        <dbReference type="ARBA" id="ARBA00047941"/>
    </source>
</evidence>
<evidence type="ECO:0000256" key="1">
    <source>
        <dbReference type="ARBA" id="ARBA00022679"/>
    </source>
</evidence>
<evidence type="ECO:0000256" key="7">
    <source>
        <dbReference type="ARBA" id="ARBA00047943"/>
    </source>
</evidence>
<evidence type="ECO:0000256" key="5">
    <source>
        <dbReference type="ARBA" id="ARBA00034545"/>
    </source>
</evidence>
<evidence type="ECO:0000259" key="9">
    <source>
        <dbReference type="Pfam" id="PF13847"/>
    </source>
</evidence>
<name>A0A8J6YAQ9_9BACT</name>
<dbReference type="NCBIfam" id="NF008823">
    <property type="entry name" value="PRK11873.1"/>
    <property type="match status" value="1"/>
</dbReference>
<reference evidence="10 11" key="1">
    <citation type="submission" date="2020-08" db="EMBL/GenBank/DDBJ databases">
        <title>Acidobacteriota in marine sediments use diverse sulfur dissimilation pathways.</title>
        <authorList>
            <person name="Wasmund K."/>
        </authorList>
    </citation>
    <scope>NUCLEOTIDE SEQUENCE [LARGE SCALE GENOMIC DNA]</scope>
    <source>
        <strain evidence="10">MAG AM3-A</strain>
    </source>
</reference>
<gene>
    <name evidence="10" type="primary">arsM</name>
    <name evidence="10" type="ORF">IFJ97_00960</name>
</gene>
<dbReference type="CDD" id="cd02440">
    <property type="entry name" value="AdoMet_MTases"/>
    <property type="match status" value="1"/>
</dbReference>
<dbReference type="InterPro" id="IPR025714">
    <property type="entry name" value="Methyltranfer_dom"/>
</dbReference>
<dbReference type="GO" id="GO:0030791">
    <property type="term" value="F:arsenite methyltransferase activity"/>
    <property type="evidence" value="ECO:0007669"/>
    <property type="project" value="UniProtKB-EC"/>
</dbReference>
<dbReference type="SUPFAM" id="SSF53335">
    <property type="entry name" value="S-adenosyl-L-methionine-dependent methyltransferases"/>
    <property type="match status" value="1"/>
</dbReference>
<dbReference type="AlphaFoldDB" id="A0A8J6YAQ9"/>
<dbReference type="PANTHER" id="PTHR43675">
    <property type="entry name" value="ARSENITE METHYLTRANSFERASE"/>
    <property type="match status" value="1"/>
</dbReference>
<keyword evidence="10" id="KW-0489">Methyltransferase</keyword>
<evidence type="ECO:0000256" key="2">
    <source>
        <dbReference type="ARBA" id="ARBA00022691"/>
    </source>
</evidence>
<comment type="catalytic activity">
    <reaction evidence="7">
        <text>arsenic triglutathione + 2 [thioredoxin]-dithiol + 2 S-adenosyl-L-methionine + H2O = dimethylarsinous acid + 2 [thioredoxin]-disulfide + 3 glutathione + 2 S-adenosyl-L-homocysteine + 2 H(+)</text>
        <dbReference type="Rhea" id="RHEA:69464"/>
        <dbReference type="Rhea" id="RHEA-COMP:10698"/>
        <dbReference type="Rhea" id="RHEA-COMP:10700"/>
        <dbReference type="ChEBI" id="CHEBI:15377"/>
        <dbReference type="ChEBI" id="CHEBI:15378"/>
        <dbReference type="ChEBI" id="CHEBI:23808"/>
        <dbReference type="ChEBI" id="CHEBI:29950"/>
        <dbReference type="ChEBI" id="CHEBI:50058"/>
        <dbReference type="ChEBI" id="CHEBI:57856"/>
        <dbReference type="ChEBI" id="CHEBI:57925"/>
        <dbReference type="ChEBI" id="CHEBI:59789"/>
        <dbReference type="ChEBI" id="CHEBI:183640"/>
        <dbReference type="EC" id="2.1.1.137"/>
    </reaction>
</comment>
<dbReference type="Gene3D" id="3.40.50.150">
    <property type="entry name" value="Vaccinia Virus protein VP39"/>
    <property type="match status" value="1"/>
</dbReference>
<comment type="caution">
    <text evidence="10">The sequence shown here is derived from an EMBL/GenBank/DDBJ whole genome shotgun (WGS) entry which is preliminary data.</text>
</comment>
<dbReference type="GO" id="GO:0032259">
    <property type="term" value="P:methylation"/>
    <property type="evidence" value="ECO:0007669"/>
    <property type="project" value="UniProtKB-KW"/>
</dbReference>
<accession>A0A8J6YAQ9</accession>
<evidence type="ECO:0000256" key="4">
    <source>
        <dbReference type="ARBA" id="ARBA00034521"/>
    </source>
</evidence>
<keyword evidence="2" id="KW-0949">S-adenosyl-L-methionine</keyword>
<dbReference type="EMBL" id="JACXWA010000012">
    <property type="protein sequence ID" value="MBD3869911.1"/>
    <property type="molecule type" value="Genomic_DNA"/>
</dbReference>
<evidence type="ECO:0000313" key="11">
    <source>
        <dbReference type="Proteomes" id="UP000598633"/>
    </source>
</evidence>
<sequence>MSEKIPQPDKVPADSESVIKTVRERYGAFASVGTSCCGPQTTSCCATGDVAARLGYDSVDLDLLPDGTNLGLGCGAPLEHLELKAGETIVDLGSGAGIDALIAARQVGTDGKVIGVDMTPEMLAAARRNAETAGADQVDFREGRLENLPVDDASVDALTSNCVINLVPDKALVFSEIARVLRPGGRLVVSDIVLDGDLPDPIRKSVLAYVGCVAGAERRERYFEMLTDAGLGEVEILKDVDFLEMTEKASPAETVSLMEQAGIHRDEVVGIVRSVTYRAKKA</sequence>
<dbReference type="Pfam" id="PF13847">
    <property type="entry name" value="Methyltransf_31"/>
    <property type="match status" value="1"/>
</dbReference>
<comment type="catalytic activity">
    <reaction evidence="8">
        <text>arsenic triglutathione + 3 [thioredoxin]-dithiol + 3 S-adenosyl-L-methionine = trimethylarsine + 3 [thioredoxin]-disulfide + 3 glutathione + 3 S-adenosyl-L-homocysteine + 3 H(+)</text>
        <dbReference type="Rhea" id="RHEA:69432"/>
        <dbReference type="Rhea" id="RHEA-COMP:10698"/>
        <dbReference type="Rhea" id="RHEA-COMP:10700"/>
        <dbReference type="ChEBI" id="CHEBI:15378"/>
        <dbReference type="ChEBI" id="CHEBI:27130"/>
        <dbReference type="ChEBI" id="CHEBI:29950"/>
        <dbReference type="ChEBI" id="CHEBI:50058"/>
        <dbReference type="ChEBI" id="CHEBI:57856"/>
        <dbReference type="ChEBI" id="CHEBI:57925"/>
        <dbReference type="ChEBI" id="CHEBI:59789"/>
        <dbReference type="ChEBI" id="CHEBI:183640"/>
        <dbReference type="EC" id="2.1.1.137"/>
    </reaction>
</comment>
<protein>
    <recommendedName>
        <fullName evidence="5">Arsenite methyltransferase</fullName>
        <ecNumber evidence="4">2.1.1.137</ecNumber>
    </recommendedName>
</protein>
<comment type="catalytic activity">
    <reaction evidence="6">
        <text>arsenic triglutathione + [thioredoxin]-dithiol + S-adenosyl-L-methionine + 2 H2O = methylarsonous acid + [thioredoxin]-disulfide + 3 glutathione + S-adenosyl-L-homocysteine + H(+)</text>
        <dbReference type="Rhea" id="RHEA:69460"/>
        <dbReference type="Rhea" id="RHEA-COMP:10698"/>
        <dbReference type="Rhea" id="RHEA-COMP:10700"/>
        <dbReference type="ChEBI" id="CHEBI:15377"/>
        <dbReference type="ChEBI" id="CHEBI:15378"/>
        <dbReference type="ChEBI" id="CHEBI:17826"/>
        <dbReference type="ChEBI" id="CHEBI:29950"/>
        <dbReference type="ChEBI" id="CHEBI:50058"/>
        <dbReference type="ChEBI" id="CHEBI:57856"/>
        <dbReference type="ChEBI" id="CHEBI:57925"/>
        <dbReference type="ChEBI" id="CHEBI:59789"/>
        <dbReference type="ChEBI" id="CHEBI:183640"/>
        <dbReference type="EC" id="2.1.1.137"/>
    </reaction>
</comment>
<dbReference type="InterPro" id="IPR029063">
    <property type="entry name" value="SAM-dependent_MTases_sf"/>
</dbReference>
<evidence type="ECO:0000313" key="10">
    <source>
        <dbReference type="EMBL" id="MBD3869911.1"/>
    </source>
</evidence>
<evidence type="ECO:0000256" key="3">
    <source>
        <dbReference type="ARBA" id="ARBA00034487"/>
    </source>
</evidence>
<dbReference type="EC" id="2.1.1.137" evidence="4"/>
<keyword evidence="1" id="KW-0808">Transferase</keyword>
<evidence type="ECO:0000256" key="8">
    <source>
        <dbReference type="ARBA" id="ARBA00048428"/>
    </source>
</evidence>